<feature type="binding site" evidence="7">
    <location>
        <position position="154"/>
    </location>
    <ligand>
        <name>4-CDP-2-C-methyl-D-erythritol 2-phosphate</name>
        <dbReference type="ChEBI" id="CHEBI:57919"/>
    </ligand>
</feature>
<dbReference type="NCBIfam" id="TIGR00151">
    <property type="entry name" value="ispF"/>
    <property type="match status" value="1"/>
</dbReference>
<comment type="function">
    <text evidence="7">Involved in the biosynthesis of isopentenyl diphosphate (IPP) and dimethylallyl diphosphate (DMAPP), two major building blocks of isoprenoid compounds. Catalyzes the conversion of 4-diphosphocytidyl-2-C-methyl-D-erythritol 2-phosphate (CDP-ME2P) to 2-C-methyl-D-erythritol 2,4-cyclodiphosphate (ME-CPP) with a corresponding release of cytidine 5-monophosphate (CMP).</text>
</comment>
<feature type="site" description="Transition state stabilizer" evidence="7">
    <location>
        <position position="50"/>
    </location>
</feature>
<feature type="binding site" evidence="7">
    <location>
        <begin position="77"/>
        <end position="81"/>
    </location>
    <ligand>
        <name>4-CDP-2-C-methyl-D-erythritol 2-phosphate</name>
        <dbReference type="ChEBI" id="CHEBI:57919"/>
    </ligand>
</feature>
<comment type="similarity">
    <text evidence="7 8">Belongs to the IspF family.</text>
</comment>
<keyword evidence="6 7" id="KW-0456">Lyase</keyword>
<dbReference type="Gene3D" id="3.30.1330.50">
    <property type="entry name" value="2-C-methyl-D-erythritol 2,4-cyclodiphosphate synthase"/>
    <property type="match status" value="1"/>
</dbReference>
<evidence type="ECO:0000256" key="7">
    <source>
        <dbReference type="HAMAP-Rule" id="MF_00107"/>
    </source>
</evidence>
<gene>
    <name evidence="7" type="primary">ispF</name>
    <name evidence="10" type="ORF">AVDCRST_MAG80-949</name>
</gene>
<evidence type="ECO:0000259" key="9">
    <source>
        <dbReference type="Pfam" id="PF02542"/>
    </source>
</evidence>
<feature type="binding site" evidence="7">
    <location>
        <position position="157"/>
    </location>
    <ligand>
        <name>4-CDP-2-C-methyl-D-erythritol 2-phosphate</name>
        <dbReference type="ChEBI" id="CHEBI:57919"/>
    </ligand>
</feature>
<organism evidence="10">
    <name type="scientific">uncultured Rubrobacteraceae bacterium</name>
    <dbReference type="NCBI Taxonomy" id="349277"/>
    <lineage>
        <taxon>Bacteria</taxon>
        <taxon>Bacillati</taxon>
        <taxon>Actinomycetota</taxon>
        <taxon>Rubrobacteria</taxon>
        <taxon>Rubrobacterales</taxon>
        <taxon>Rubrobacteraceae</taxon>
        <taxon>environmental samples</taxon>
    </lineage>
</organism>
<feature type="binding site" evidence="7">
    <location>
        <begin position="50"/>
        <end position="51"/>
    </location>
    <ligand>
        <name>4-CDP-2-C-methyl-D-erythritol 2-phosphate</name>
        <dbReference type="ChEBI" id="CHEBI:57919"/>
    </ligand>
</feature>
<dbReference type="Pfam" id="PF02542">
    <property type="entry name" value="YgbB"/>
    <property type="match status" value="1"/>
</dbReference>
<comment type="cofactor">
    <cofactor evidence="7">
        <name>a divalent metal cation</name>
        <dbReference type="ChEBI" id="CHEBI:60240"/>
    </cofactor>
    <text evidence="7">Binds 1 divalent metal cation per subunit.</text>
</comment>
<dbReference type="EMBL" id="CADCVC010000080">
    <property type="protein sequence ID" value="CAA9436524.1"/>
    <property type="molecule type" value="Genomic_DNA"/>
</dbReference>
<dbReference type="AlphaFoldDB" id="A0A6J4QC67"/>
<name>A0A6J4QC67_9ACTN</name>
<feature type="site" description="Transition state stabilizer" evidence="7">
    <location>
        <position position="148"/>
    </location>
</feature>
<keyword evidence="4 7" id="KW-0479">Metal-binding</keyword>
<comment type="pathway">
    <text evidence="2 7">Isoprenoid biosynthesis; isopentenyl diphosphate biosynthesis via DXP pathway; isopentenyl diphosphate from 1-deoxy-D-xylulose 5-phosphate: step 4/6.</text>
</comment>
<reference evidence="10" key="1">
    <citation type="submission" date="2020-02" db="EMBL/GenBank/DDBJ databases">
        <authorList>
            <person name="Meier V. D."/>
        </authorList>
    </citation>
    <scope>NUCLEOTIDE SEQUENCE</scope>
    <source>
        <strain evidence="10">AVDCRST_MAG80</strain>
    </source>
</reference>
<dbReference type="GO" id="GO:0019288">
    <property type="term" value="P:isopentenyl diphosphate biosynthetic process, methylerythritol 4-phosphate pathway"/>
    <property type="evidence" value="ECO:0007669"/>
    <property type="project" value="UniProtKB-UniRule"/>
</dbReference>
<feature type="domain" description="2-C-methyl-D-erythritol 2,4-cyclodiphosphate synthase" evidence="9">
    <location>
        <begin position="14"/>
        <end position="169"/>
    </location>
</feature>
<evidence type="ECO:0000256" key="5">
    <source>
        <dbReference type="ARBA" id="ARBA00023229"/>
    </source>
</evidence>
<feature type="binding site" evidence="7">
    <location>
        <begin position="21"/>
        <end position="23"/>
    </location>
    <ligand>
        <name>4-CDP-2-C-methyl-D-erythritol 2-phosphate</name>
        <dbReference type="ChEBI" id="CHEBI:57919"/>
    </ligand>
</feature>
<dbReference type="UniPathway" id="UPA00056">
    <property type="reaction ID" value="UER00095"/>
</dbReference>
<accession>A0A6J4QC67</accession>
<evidence type="ECO:0000256" key="2">
    <source>
        <dbReference type="ARBA" id="ARBA00004709"/>
    </source>
</evidence>
<feature type="binding site" evidence="7">
    <location>
        <begin position="147"/>
        <end position="150"/>
    </location>
    <ligand>
        <name>4-CDP-2-C-methyl-D-erythritol 2-phosphate</name>
        <dbReference type="ChEBI" id="CHEBI:57919"/>
    </ligand>
</feature>
<comment type="caution">
    <text evidence="7">Lacks conserved residue(s) required for the propagation of feature annotation.</text>
</comment>
<feature type="binding site" evidence="7">
    <location>
        <position position="23"/>
    </location>
    <ligand>
        <name>a divalent metal cation</name>
        <dbReference type="ChEBI" id="CHEBI:60240"/>
    </ligand>
</feature>
<proteinExistence type="inferred from homology"/>
<feature type="binding site" evidence="7">
    <location>
        <begin position="72"/>
        <end position="74"/>
    </location>
    <ligand>
        <name>4-CDP-2-C-methyl-D-erythritol 2-phosphate</name>
        <dbReference type="ChEBI" id="CHEBI:57919"/>
    </ligand>
</feature>
<feature type="binding site" evidence="7">
    <location>
        <position position="58"/>
    </location>
    <ligand>
        <name>a divalent metal cation</name>
        <dbReference type="ChEBI" id="CHEBI:60240"/>
    </ligand>
</feature>
<dbReference type="PROSITE" id="PS01350">
    <property type="entry name" value="ISPF"/>
    <property type="match status" value="1"/>
</dbReference>
<dbReference type="CDD" id="cd00554">
    <property type="entry name" value="MECDP_synthase"/>
    <property type="match status" value="1"/>
</dbReference>
<evidence type="ECO:0000256" key="1">
    <source>
        <dbReference type="ARBA" id="ARBA00000200"/>
    </source>
</evidence>
<dbReference type="PANTHER" id="PTHR43181:SF1">
    <property type="entry name" value="2-C-METHYL-D-ERYTHRITOL 2,4-CYCLODIPHOSPHATE SYNTHASE, CHLOROPLASTIC"/>
    <property type="match status" value="1"/>
</dbReference>
<protein>
    <recommendedName>
        <fullName evidence="3 7">2-C-methyl-D-erythritol 2,4-cyclodiphosphate synthase</fullName>
        <shortName evidence="7">MECDP-synthase</shortName>
        <shortName evidence="7">MECPP-synthase</shortName>
        <shortName evidence="7">MECPS</shortName>
        <ecNumber evidence="3 7">4.6.1.12</ecNumber>
    </recommendedName>
</protein>
<dbReference type="HAMAP" id="MF_00107">
    <property type="entry name" value="IspF"/>
    <property type="match status" value="1"/>
</dbReference>
<evidence type="ECO:0000256" key="6">
    <source>
        <dbReference type="ARBA" id="ARBA00023239"/>
    </source>
</evidence>
<dbReference type="GO" id="GO:0046872">
    <property type="term" value="F:metal ion binding"/>
    <property type="evidence" value="ECO:0007669"/>
    <property type="project" value="UniProtKB-KW"/>
</dbReference>
<dbReference type="InterPro" id="IPR003526">
    <property type="entry name" value="MECDP_synthase"/>
</dbReference>
<dbReference type="GO" id="GO:0016114">
    <property type="term" value="P:terpenoid biosynthetic process"/>
    <property type="evidence" value="ECO:0007669"/>
    <property type="project" value="InterPro"/>
</dbReference>
<dbReference type="GO" id="GO:0008685">
    <property type="term" value="F:2-C-methyl-D-erythritol 2,4-cyclodiphosphate synthase activity"/>
    <property type="evidence" value="ECO:0007669"/>
    <property type="project" value="UniProtKB-UniRule"/>
</dbReference>
<evidence type="ECO:0000256" key="4">
    <source>
        <dbReference type="ARBA" id="ARBA00022723"/>
    </source>
</evidence>
<keyword evidence="5 7" id="KW-0414">Isoprene biosynthesis</keyword>
<dbReference type="InterPro" id="IPR036571">
    <property type="entry name" value="MECDP_synthase_sf"/>
</dbReference>
<dbReference type="SUPFAM" id="SSF69765">
    <property type="entry name" value="IpsF-like"/>
    <property type="match status" value="1"/>
</dbReference>
<dbReference type="PANTHER" id="PTHR43181">
    <property type="entry name" value="2-C-METHYL-D-ERYTHRITOL 2,4-CYCLODIPHOSPHATE SYNTHASE, CHLOROPLASTIC"/>
    <property type="match status" value="1"/>
</dbReference>
<comment type="subunit">
    <text evidence="7">Homotrimer.</text>
</comment>
<dbReference type="InterPro" id="IPR020555">
    <property type="entry name" value="MECDP_synthase_CS"/>
</dbReference>
<dbReference type="EC" id="4.6.1.12" evidence="3 7"/>
<evidence type="ECO:0000256" key="3">
    <source>
        <dbReference type="ARBA" id="ARBA00012579"/>
    </source>
</evidence>
<comment type="catalytic activity">
    <reaction evidence="1 7 8">
        <text>4-CDP-2-C-methyl-D-erythritol 2-phosphate = 2-C-methyl-D-erythritol 2,4-cyclic diphosphate + CMP</text>
        <dbReference type="Rhea" id="RHEA:23864"/>
        <dbReference type="ChEBI" id="CHEBI:57919"/>
        <dbReference type="ChEBI" id="CHEBI:58483"/>
        <dbReference type="ChEBI" id="CHEBI:60377"/>
        <dbReference type="EC" id="4.6.1.12"/>
    </reaction>
</comment>
<feature type="binding site" evidence="7">
    <location>
        <position position="21"/>
    </location>
    <ligand>
        <name>a divalent metal cation</name>
        <dbReference type="ChEBI" id="CHEBI:60240"/>
    </ligand>
</feature>
<sequence>MEKELDVSNAGTTFRMGLGVDVHAFAEDGAGRKLVLGGVEIPFERGLLGHSDADVLAHAVTDALLGAAGFEDIGHYFPDTDESFKDVDSLKLLREARSIVGESWEVSNVDAVVICERPKIRDYREAMRESLAEALGVEPSRVGVRGTTTERLGFTGRGEGIAAQAVCLLEGR</sequence>
<evidence type="ECO:0000313" key="10">
    <source>
        <dbReference type="EMBL" id="CAA9436524.1"/>
    </source>
</evidence>
<evidence type="ECO:0000256" key="8">
    <source>
        <dbReference type="RuleBase" id="RU004395"/>
    </source>
</evidence>